<gene>
    <name evidence="1" type="ORF">S03H2_35578</name>
</gene>
<evidence type="ECO:0000313" key="1">
    <source>
        <dbReference type="EMBL" id="GAH49301.1"/>
    </source>
</evidence>
<protein>
    <submittedName>
        <fullName evidence="1">Uncharacterized protein</fullName>
    </submittedName>
</protein>
<dbReference type="EMBL" id="BARU01021777">
    <property type="protein sequence ID" value="GAH49301.1"/>
    <property type="molecule type" value="Genomic_DNA"/>
</dbReference>
<feature type="non-terminal residue" evidence="1">
    <location>
        <position position="1"/>
    </location>
</feature>
<comment type="caution">
    <text evidence="1">The sequence shown here is derived from an EMBL/GenBank/DDBJ whole genome shotgun (WGS) entry which is preliminary data.</text>
</comment>
<reference evidence="1" key="1">
    <citation type="journal article" date="2014" name="Front. Microbiol.">
        <title>High frequency of phylogenetically diverse reductive dehalogenase-homologous genes in deep subseafloor sedimentary metagenomes.</title>
        <authorList>
            <person name="Kawai M."/>
            <person name="Futagami T."/>
            <person name="Toyoda A."/>
            <person name="Takaki Y."/>
            <person name="Nishi S."/>
            <person name="Hori S."/>
            <person name="Arai W."/>
            <person name="Tsubouchi T."/>
            <person name="Morono Y."/>
            <person name="Uchiyama I."/>
            <person name="Ito T."/>
            <person name="Fujiyama A."/>
            <person name="Inagaki F."/>
            <person name="Takami H."/>
        </authorList>
    </citation>
    <scope>NUCLEOTIDE SEQUENCE</scope>
    <source>
        <strain evidence="1">Expedition CK06-06</strain>
    </source>
</reference>
<name>X1FUG6_9ZZZZ</name>
<proteinExistence type="predicted"/>
<dbReference type="AlphaFoldDB" id="X1FUG6"/>
<sequence>QQWEPVRLGLFSHPQVKQEGETPYTGLLTETRRASGLI</sequence>
<organism evidence="1">
    <name type="scientific">marine sediment metagenome</name>
    <dbReference type="NCBI Taxonomy" id="412755"/>
    <lineage>
        <taxon>unclassified sequences</taxon>
        <taxon>metagenomes</taxon>
        <taxon>ecological metagenomes</taxon>
    </lineage>
</organism>
<accession>X1FUG6</accession>